<dbReference type="AlphaFoldDB" id="A0A9D2MW47"/>
<dbReference type="Proteomes" id="UP000826793">
    <property type="component" value="Unassembled WGS sequence"/>
</dbReference>
<evidence type="ECO:0000313" key="2">
    <source>
        <dbReference type="Proteomes" id="UP000826793"/>
    </source>
</evidence>
<protein>
    <submittedName>
        <fullName evidence="1">Uncharacterized protein</fullName>
    </submittedName>
</protein>
<name>A0A9D2MW47_9FIRM</name>
<reference evidence="1" key="2">
    <citation type="submission" date="2021-04" db="EMBL/GenBank/DDBJ databases">
        <authorList>
            <person name="Gilroy R."/>
        </authorList>
    </citation>
    <scope>NUCLEOTIDE SEQUENCE</scope>
    <source>
        <strain evidence="1">CHK185-1770</strain>
    </source>
</reference>
<gene>
    <name evidence="1" type="ORF">H9710_03830</name>
</gene>
<reference evidence="1" key="1">
    <citation type="journal article" date="2021" name="PeerJ">
        <title>Extensive microbial diversity within the chicken gut microbiome revealed by metagenomics and culture.</title>
        <authorList>
            <person name="Gilroy R."/>
            <person name="Ravi A."/>
            <person name="Getino M."/>
            <person name="Pursley I."/>
            <person name="Horton D.L."/>
            <person name="Alikhan N.F."/>
            <person name="Baker D."/>
            <person name="Gharbi K."/>
            <person name="Hall N."/>
            <person name="Watson M."/>
            <person name="Adriaenssens E.M."/>
            <person name="Foster-Nyarko E."/>
            <person name="Jarju S."/>
            <person name="Secka A."/>
            <person name="Antonio M."/>
            <person name="Oren A."/>
            <person name="Chaudhuri R.R."/>
            <person name="La Ragione R."/>
            <person name="Hildebrand F."/>
            <person name="Pallen M.J."/>
        </authorList>
    </citation>
    <scope>NUCLEOTIDE SEQUENCE</scope>
    <source>
        <strain evidence="1">CHK185-1770</strain>
    </source>
</reference>
<dbReference type="EMBL" id="DWXG01000033">
    <property type="protein sequence ID" value="HJB97690.1"/>
    <property type="molecule type" value="Genomic_DNA"/>
</dbReference>
<evidence type="ECO:0000313" key="1">
    <source>
        <dbReference type="EMBL" id="HJB97690.1"/>
    </source>
</evidence>
<organism evidence="1 2">
    <name type="scientific">Candidatus Acutalibacter pullicola</name>
    <dbReference type="NCBI Taxonomy" id="2838417"/>
    <lineage>
        <taxon>Bacteria</taxon>
        <taxon>Bacillati</taxon>
        <taxon>Bacillota</taxon>
        <taxon>Clostridia</taxon>
        <taxon>Eubacteriales</taxon>
        <taxon>Acutalibacteraceae</taxon>
        <taxon>Acutalibacter</taxon>
    </lineage>
</organism>
<sequence length="147" mass="17559">MHIREICDKLREVYGAVELPEEQIPSLKWVHKFNALHTPENQEHLHLAENQLLIRAIQFPKAAGYVSREANCENDPVYLAFEEQVNYLYSNSNVLFLEAEIARGYSRRDLEENTERYNVWKKSCVWYWRETGREVGNIPEWKKIYKD</sequence>
<accession>A0A9D2MW47</accession>
<comment type="caution">
    <text evidence="1">The sequence shown here is derived from an EMBL/GenBank/DDBJ whole genome shotgun (WGS) entry which is preliminary data.</text>
</comment>
<proteinExistence type="predicted"/>